<dbReference type="InterPro" id="IPR027607">
    <property type="entry name" value="Surf_Exclu_SEC10/PgrA"/>
</dbReference>
<evidence type="ECO:0000256" key="4">
    <source>
        <dbReference type="ARBA" id="ARBA00022729"/>
    </source>
</evidence>
<evidence type="ECO:0000256" key="2">
    <source>
        <dbReference type="ARBA" id="ARBA00022512"/>
    </source>
</evidence>
<dbReference type="Proteomes" id="UP000518255">
    <property type="component" value="Unassembled WGS sequence"/>
</dbReference>
<dbReference type="GO" id="GO:0005737">
    <property type="term" value="C:cytoplasm"/>
    <property type="evidence" value="ECO:0007669"/>
    <property type="project" value="GOC"/>
</dbReference>
<keyword evidence="2" id="KW-0134">Cell wall</keyword>
<feature type="signal peptide" evidence="11">
    <location>
        <begin position="1"/>
        <end position="29"/>
    </location>
</feature>
<feature type="transmembrane region" description="Helical" evidence="10">
    <location>
        <begin position="735"/>
        <end position="753"/>
    </location>
</feature>
<accession>A0A7W3YCF9</accession>
<dbReference type="Gene3D" id="1.20.120.20">
    <property type="entry name" value="Apolipoprotein"/>
    <property type="match status" value="1"/>
</dbReference>
<dbReference type="NCBIfam" id="TIGR01167">
    <property type="entry name" value="LPXTG_anchor"/>
    <property type="match status" value="1"/>
</dbReference>
<feature type="compositionally biased region" description="Low complexity" evidence="9">
    <location>
        <begin position="252"/>
        <end position="263"/>
    </location>
</feature>
<gene>
    <name evidence="14" type="ORF">H5R63_04595</name>
    <name evidence="13" type="ORF">H5R64_05870</name>
</gene>
<keyword evidence="5" id="KW-0333">Golgi apparatus</keyword>
<dbReference type="SUPFAM" id="SSF58113">
    <property type="entry name" value="Apolipoprotein A-I"/>
    <property type="match status" value="1"/>
</dbReference>
<sequence>MSKTKKILTTTAAVAAATTGAMVATTAHADTTTTSAQAKQSSVSAQDQLNNMQAQHSQAESQMASANAAEMASATTDTNNQVAKLQDELKTNQASQAAEDAPKLASGTKAINQKAEEATAKENASYQQAVKDQQAANSEAIANASKNITTPLQKQGLTAQENQLYSQNTQKLDAEHQQKLDSLKSAYDENASQLNSQIQSQQTSEQQAHDQAIKDANAKLDRQIKDAQTSVDNLQQTVNNDQTEVTNAQNAVNQAQSQVQSATKALNDAKGASQTSSQGNLPDAEIDDNGVVQFDIWKDTNPADQRKATFDANGQLTGQDAIEINEFAANVLNEIRQQLGAPLLKVNTNSIKIASDSAKNYQLANSYWGGGHDYSILNRIQGKYNLSSFKESEIDGGHTGTTTTIADLKDQIYRELMEFINQDGDSNNAHKNHLLGIHGFTNQNYFGMNFTSDGSRYYTMSFNNPADATGNFSLATNPSSTPVDNTAALTSALNSAKTALSSANSHLSSAKTKLAHDTDSLNVAKTTLANLKSTTRPSDSADTDSPAVKALKGKLAALTSTYQANVKKENDAYNQAKMKLTKDHQARLNQIKNKPENVDDIKTANTKKLDELKKTHEANLAAIKADAEQQIAALKQQLADSHNDVNQPIIDKINALKAALAAKQDQLNQKLADLKANDAAAYAALRDKLMPKQVVTGTASGYLTAGGQVVSLSAKSGHSASSQAIALPQTGNNSSLAAAVLGAVSMMFSFGLMKKREM</sequence>
<evidence type="ECO:0000256" key="11">
    <source>
        <dbReference type="SAM" id="SignalP"/>
    </source>
</evidence>
<keyword evidence="10" id="KW-1133">Transmembrane helix</keyword>
<evidence type="ECO:0000256" key="6">
    <source>
        <dbReference type="ARBA" id="ARBA00023054"/>
    </source>
</evidence>
<evidence type="ECO:0000256" key="5">
    <source>
        <dbReference type="ARBA" id="ARBA00023034"/>
    </source>
</evidence>
<evidence type="ECO:0000256" key="1">
    <source>
        <dbReference type="ARBA" id="ARBA00004555"/>
    </source>
</evidence>
<feature type="region of interest" description="Disordered" evidence="9">
    <location>
        <begin position="252"/>
        <end position="285"/>
    </location>
</feature>
<dbReference type="PANTHER" id="PTHR18921">
    <property type="entry name" value="MYOSIN HEAVY CHAIN - RELATED"/>
    <property type="match status" value="1"/>
</dbReference>
<dbReference type="GO" id="GO:0031267">
    <property type="term" value="F:small GTPase binding"/>
    <property type="evidence" value="ECO:0007669"/>
    <property type="project" value="TreeGrafter"/>
</dbReference>
<evidence type="ECO:0000313" key="15">
    <source>
        <dbReference type="Proteomes" id="UP000518255"/>
    </source>
</evidence>
<dbReference type="GO" id="GO:0006888">
    <property type="term" value="P:endoplasmic reticulum to Golgi vesicle-mediated transport"/>
    <property type="evidence" value="ECO:0007669"/>
    <property type="project" value="TreeGrafter"/>
</dbReference>
<evidence type="ECO:0000256" key="7">
    <source>
        <dbReference type="ARBA" id="ARBA00023088"/>
    </source>
</evidence>
<evidence type="ECO:0000256" key="3">
    <source>
        <dbReference type="ARBA" id="ARBA00022525"/>
    </source>
</evidence>
<name>A0A7W3YCF9_9LACO</name>
<comment type="subcellular location">
    <subcellularLocation>
        <location evidence="1">Golgi apparatus</location>
    </subcellularLocation>
</comment>
<feature type="chain" id="PRO_5031310929" evidence="11">
    <location>
        <begin position="30"/>
        <end position="758"/>
    </location>
</feature>
<evidence type="ECO:0000313" key="13">
    <source>
        <dbReference type="EMBL" id="MBB1063289.1"/>
    </source>
</evidence>
<comment type="caution">
    <text evidence="14">The sequence shown here is derived from an EMBL/GenBank/DDBJ whole genome shotgun (WGS) entry which is preliminary data.</text>
</comment>
<reference evidence="15 16" key="1">
    <citation type="submission" date="2020-07" db="EMBL/GenBank/DDBJ databases">
        <title>Description of Limosilactobacillus balticus sp. nov., Limosilactobacillus agrestis sp. nov., Limosilactobacillus albertensis sp. nov., Limosilactobacillus rudii sp. nov., Limosilactobacillus fastidiosus sp. nov., five novel Limosilactobacillus species isolated from the vertebrate gastrointestinal tract, and proposal of 6 subspecies of Limosilactobacillus reuteri adapted to the gastrointestinal tract of specific vertebrate hosts.</title>
        <authorList>
            <person name="Li F."/>
            <person name="Cheng C."/>
            <person name="Zheng J."/>
            <person name="Quevedo R.M."/>
            <person name="Li J."/>
            <person name="Roos S."/>
            <person name="Gaenzle M.G."/>
            <person name="Walter J."/>
        </authorList>
    </citation>
    <scope>NUCLEOTIDE SEQUENCE [LARGE SCALE GENOMIC DNA]</scope>
    <source>
        <strain evidence="14 15">WF-MA3-C</strain>
        <strain evidence="13 16">WF-MO7-1</strain>
    </source>
</reference>
<keyword evidence="10" id="KW-0472">Membrane</keyword>
<evidence type="ECO:0000256" key="9">
    <source>
        <dbReference type="SAM" id="MobiDB-lite"/>
    </source>
</evidence>
<evidence type="ECO:0000256" key="10">
    <source>
        <dbReference type="SAM" id="Phobius"/>
    </source>
</evidence>
<keyword evidence="10" id="KW-0812">Transmembrane</keyword>
<evidence type="ECO:0000313" key="14">
    <source>
        <dbReference type="EMBL" id="MBB1086071.1"/>
    </source>
</evidence>
<feature type="compositionally biased region" description="Low complexity" evidence="9">
    <location>
        <begin position="57"/>
        <end position="74"/>
    </location>
</feature>
<feature type="compositionally biased region" description="Low complexity" evidence="9">
    <location>
        <begin position="196"/>
        <end position="206"/>
    </location>
</feature>
<evidence type="ECO:0000256" key="8">
    <source>
        <dbReference type="SAM" id="Coils"/>
    </source>
</evidence>
<keyword evidence="4 11" id="KW-0732">Signal</keyword>
<dbReference type="EMBL" id="JACIUZ010000039">
    <property type="protein sequence ID" value="MBB1063289.1"/>
    <property type="molecule type" value="Genomic_DNA"/>
</dbReference>
<organism evidence="14 15">
    <name type="scientific">Limosilactobacillus fastidiosus</name>
    <dbReference type="NCBI Taxonomy" id="2759855"/>
    <lineage>
        <taxon>Bacteria</taxon>
        <taxon>Bacillati</taxon>
        <taxon>Bacillota</taxon>
        <taxon>Bacilli</taxon>
        <taxon>Lactobacillales</taxon>
        <taxon>Lactobacillaceae</taxon>
        <taxon>Limosilactobacillus</taxon>
    </lineage>
</organism>
<keyword evidence="3" id="KW-0964">Secreted</keyword>
<dbReference type="PANTHER" id="PTHR18921:SF2">
    <property type="entry name" value="THYROID RECEPTOR-INTERACTING PROTEIN 11"/>
    <property type="match status" value="1"/>
</dbReference>
<dbReference type="RefSeq" id="WP_182580956.1">
    <property type="nucleotide sequence ID" value="NZ_JACIUY010000050.1"/>
</dbReference>
<feature type="compositionally biased region" description="Low complexity" evidence="9">
    <location>
        <begin position="35"/>
        <end position="48"/>
    </location>
</feature>
<keyword evidence="16" id="KW-1185">Reference proteome</keyword>
<feature type="region of interest" description="Disordered" evidence="9">
    <location>
        <begin position="189"/>
        <end position="211"/>
    </location>
</feature>
<keyword evidence="6 8" id="KW-0175">Coiled coil</keyword>
<feature type="coiled-coil region" evidence="8">
    <location>
        <begin position="617"/>
        <end position="677"/>
    </location>
</feature>
<protein>
    <submittedName>
        <fullName evidence="14">SEC10/PgrA surface exclusion domain-containing protein</fullName>
    </submittedName>
</protein>
<dbReference type="Proteomes" id="UP000544052">
    <property type="component" value="Unassembled WGS sequence"/>
</dbReference>
<dbReference type="Pfam" id="PF00746">
    <property type="entry name" value="Gram_pos_anchor"/>
    <property type="match status" value="1"/>
</dbReference>
<evidence type="ECO:0000259" key="12">
    <source>
        <dbReference type="PROSITE" id="PS50847"/>
    </source>
</evidence>
<proteinExistence type="predicted"/>
<dbReference type="GO" id="GO:0007030">
    <property type="term" value="P:Golgi organization"/>
    <property type="evidence" value="ECO:0007669"/>
    <property type="project" value="TreeGrafter"/>
</dbReference>
<dbReference type="InterPro" id="IPR019931">
    <property type="entry name" value="LPXTG_anchor"/>
</dbReference>
<feature type="domain" description="Gram-positive cocci surface proteins LPxTG" evidence="12">
    <location>
        <begin position="727"/>
        <end position="758"/>
    </location>
</feature>
<keyword evidence="7" id="KW-0572">Peptidoglycan-anchor</keyword>
<dbReference type="AlphaFoldDB" id="A0A7W3YCF9"/>
<feature type="region of interest" description="Disordered" evidence="9">
    <location>
        <begin position="35"/>
        <end position="79"/>
    </location>
</feature>
<dbReference type="PROSITE" id="PS50847">
    <property type="entry name" value="GRAM_POS_ANCHORING"/>
    <property type="match status" value="1"/>
</dbReference>
<dbReference type="EMBL" id="JACIUY010000050">
    <property type="protein sequence ID" value="MBB1086071.1"/>
    <property type="molecule type" value="Genomic_DNA"/>
</dbReference>
<evidence type="ECO:0000313" key="16">
    <source>
        <dbReference type="Proteomes" id="UP000544052"/>
    </source>
</evidence>
<dbReference type="NCBIfam" id="TIGR04320">
    <property type="entry name" value="Surf_Exclu_PgrA"/>
    <property type="match status" value="1"/>
</dbReference>